<proteinExistence type="predicted"/>
<accession>A0ACC0PSP6</accession>
<sequence>MVVILKKLTYAAMLSPSEASKEFREGVLRCFRAILLCLHLCPNKSCSCKQVNDMPTLLDGRDMHSILPKDASETEECLLAFLHSQTASAAVGHWLSLLLKAADIEAGRGHRGSAKVRVEAFFTLRMLVAKVISGVVSQFAKVLHVSKTMISGAAGSVEAIDQAIRGLAQFLMLVLEDDANISGLGMPVNASTGFHSNTDDSAISFLEQLRHLPVKSQDQSVMVVENPSEAVHIDTPKFGLKEKGSVNSGNVIGSFHKRVAGEPTALESSSVLLKNTKPVWVTSIVLPGWRTDLDGPKHSTTKRCQLHNLKLYSSGHGHRKEHSKDVDLEQFAISKDNFAG</sequence>
<gene>
    <name evidence="1" type="ORF">RHMOL_Rhmol02G0176700</name>
</gene>
<evidence type="ECO:0000313" key="2">
    <source>
        <dbReference type="Proteomes" id="UP001062846"/>
    </source>
</evidence>
<organism evidence="1 2">
    <name type="scientific">Rhododendron molle</name>
    <name type="common">Chinese azalea</name>
    <name type="synonym">Azalea mollis</name>
    <dbReference type="NCBI Taxonomy" id="49168"/>
    <lineage>
        <taxon>Eukaryota</taxon>
        <taxon>Viridiplantae</taxon>
        <taxon>Streptophyta</taxon>
        <taxon>Embryophyta</taxon>
        <taxon>Tracheophyta</taxon>
        <taxon>Spermatophyta</taxon>
        <taxon>Magnoliopsida</taxon>
        <taxon>eudicotyledons</taxon>
        <taxon>Gunneridae</taxon>
        <taxon>Pentapetalae</taxon>
        <taxon>asterids</taxon>
        <taxon>Ericales</taxon>
        <taxon>Ericaceae</taxon>
        <taxon>Ericoideae</taxon>
        <taxon>Rhodoreae</taxon>
        <taxon>Rhododendron</taxon>
    </lineage>
</organism>
<protein>
    <submittedName>
        <fullName evidence="1">Uncharacterized protein</fullName>
    </submittedName>
</protein>
<keyword evidence="2" id="KW-1185">Reference proteome</keyword>
<dbReference type="EMBL" id="CM046389">
    <property type="protein sequence ID" value="KAI8568171.1"/>
    <property type="molecule type" value="Genomic_DNA"/>
</dbReference>
<evidence type="ECO:0000313" key="1">
    <source>
        <dbReference type="EMBL" id="KAI8568171.1"/>
    </source>
</evidence>
<comment type="caution">
    <text evidence="1">The sequence shown here is derived from an EMBL/GenBank/DDBJ whole genome shotgun (WGS) entry which is preliminary data.</text>
</comment>
<dbReference type="Proteomes" id="UP001062846">
    <property type="component" value="Chromosome 2"/>
</dbReference>
<reference evidence="1" key="1">
    <citation type="submission" date="2022-02" db="EMBL/GenBank/DDBJ databases">
        <title>Plant Genome Project.</title>
        <authorList>
            <person name="Zhang R.-G."/>
        </authorList>
    </citation>
    <scope>NUCLEOTIDE SEQUENCE</scope>
    <source>
        <strain evidence="1">AT1</strain>
    </source>
</reference>
<name>A0ACC0PSP6_RHOML</name>